<protein>
    <recommendedName>
        <fullName evidence="4">SagB-type dehydrogenase family enzyme</fullName>
    </recommendedName>
</protein>
<organism evidence="2 3">
    <name type="scientific">Zhihengliuella halotolerans</name>
    <dbReference type="NCBI Taxonomy" id="370736"/>
    <lineage>
        <taxon>Bacteria</taxon>
        <taxon>Bacillati</taxon>
        <taxon>Actinomycetota</taxon>
        <taxon>Actinomycetes</taxon>
        <taxon>Micrococcales</taxon>
        <taxon>Micrococcaceae</taxon>
        <taxon>Zhihengliuella</taxon>
    </lineage>
</organism>
<dbReference type="OrthoDB" id="3422065at2"/>
<reference evidence="2 3" key="1">
    <citation type="submission" date="2019-02" db="EMBL/GenBank/DDBJ databases">
        <title>Sequencing the genomes of 1000 actinobacteria strains.</title>
        <authorList>
            <person name="Klenk H.-P."/>
        </authorList>
    </citation>
    <scope>NUCLEOTIDE SEQUENCE [LARGE SCALE GENOMIC DNA]</scope>
    <source>
        <strain evidence="2 3">DSM 17364</strain>
    </source>
</reference>
<evidence type="ECO:0000313" key="3">
    <source>
        <dbReference type="Proteomes" id="UP000292685"/>
    </source>
</evidence>
<feature type="compositionally biased region" description="Low complexity" evidence="1">
    <location>
        <begin position="260"/>
        <end position="276"/>
    </location>
</feature>
<sequence>MSRHPTCNPTERRRTPEGLAAAFADAPPGRMLPPGPRENRWAGDVTPPGRAARVPAAAMVAALLHSPRRHLRPDGGETRIPLRSVPSAGACQPVTAHVICGNDCDLPPGRYAFEAASNRWVRRDAEPHAASHAGAAPPAQPFVGAAVLLTAAPRRTQARYWHRSPPLLIADGAFTAVALALAARGLGLQAHWRRSGPVADEQQLARTFWLPAPHTWETHWPGTVREVPLARIDVTPSGALLPEVNVSASGGAEAPEPLDSSAARAPSGSAPYGSAPQTQESVRVPADVPPLLHPAAPDLLLSDPRFVGHGLSFDELAARRSAEPSASSVPGVPPPQPTAPCWGPPPRGADVVVLDAHAAAAAGLGERCSGQHWVEQCPWNVVYTAGSPAAADDPAVHWWAGLSAAQLTYRHHAPWRFNPPAQPAAASTPTRAVAGWTHVAGRGPVLGLTVGQPLTSPTPRAAAAPNARRIHD</sequence>
<dbReference type="RefSeq" id="WP_130451800.1">
    <property type="nucleotide sequence ID" value="NZ_SHLA01000001.1"/>
</dbReference>
<dbReference type="Proteomes" id="UP000292685">
    <property type="component" value="Unassembled WGS sequence"/>
</dbReference>
<dbReference type="GO" id="GO:0016491">
    <property type="term" value="F:oxidoreductase activity"/>
    <property type="evidence" value="ECO:0007669"/>
    <property type="project" value="InterPro"/>
</dbReference>
<name>A0A4Q8AGC4_9MICC</name>
<evidence type="ECO:0008006" key="4">
    <source>
        <dbReference type="Google" id="ProtNLM"/>
    </source>
</evidence>
<gene>
    <name evidence="2" type="ORF">EV380_3045</name>
</gene>
<dbReference type="SUPFAM" id="SSF55469">
    <property type="entry name" value="FMN-dependent nitroreductase-like"/>
    <property type="match status" value="1"/>
</dbReference>
<feature type="region of interest" description="Disordered" evidence="1">
    <location>
        <begin position="248"/>
        <end position="281"/>
    </location>
</feature>
<dbReference type="EMBL" id="SHLA01000001">
    <property type="protein sequence ID" value="RZU63427.1"/>
    <property type="molecule type" value="Genomic_DNA"/>
</dbReference>
<feature type="compositionally biased region" description="Low complexity" evidence="1">
    <location>
        <begin position="457"/>
        <end position="472"/>
    </location>
</feature>
<keyword evidence="3" id="KW-1185">Reference proteome</keyword>
<dbReference type="Gene3D" id="3.40.109.10">
    <property type="entry name" value="NADH Oxidase"/>
    <property type="match status" value="1"/>
</dbReference>
<feature type="region of interest" description="Disordered" evidence="1">
    <location>
        <begin position="318"/>
        <end position="339"/>
    </location>
</feature>
<proteinExistence type="predicted"/>
<evidence type="ECO:0000256" key="1">
    <source>
        <dbReference type="SAM" id="MobiDB-lite"/>
    </source>
</evidence>
<evidence type="ECO:0000313" key="2">
    <source>
        <dbReference type="EMBL" id="RZU63427.1"/>
    </source>
</evidence>
<dbReference type="AlphaFoldDB" id="A0A4Q8AGC4"/>
<dbReference type="InterPro" id="IPR000415">
    <property type="entry name" value="Nitroreductase-like"/>
</dbReference>
<comment type="caution">
    <text evidence="2">The sequence shown here is derived from an EMBL/GenBank/DDBJ whole genome shotgun (WGS) entry which is preliminary data.</text>
</comment>
<feature type="region of interest" description="Disordered" evidence="1">
    <location>
        <begin position="449"/>
        <end position="472"/>
    </location>
</feature>
<accession>A0A4Q8AGC4</accession>